<dbReference type="InParanoid" id="F0YM73"/>
<reference evidence="1 2" key="1">
    <citation type="journal article" date="2011" name="Proc. Natl. Acad. Sci. U.S.A.">
        <title>Niche of harmful alga Aureococcus anophagefferens revealed through ecogenomics.</title>
        <authorList>
            <person name="Gobler C.J."/>
            <person name="Berry D.L."/>
            <person name="Dyhrman S.T."/>
            <person name="Wilhelm S.W."/>
            <person name="Salamov A."/>
            <person name="Lobanov A.V."/>
            <person name="Zhang Y."/>
            <person name="Collier J.L."/>
            <person name="Wurch L.L."/>
            <person name="Kustka A.B."/>
            <person name="Dill B.D."/>
            <person name="Shah M."/>
            <person name="VerBerkmoes N.C."/>
            <person name="Kuo A."/>
            <person name="Terry A."/>
            <person name="Pangilinan J."/>
            <person name="Lindquist E.A."/>
            <person name="Lucas S."/>
            <person name="Paulsen I.T."/>
            <person name="Hattenrath-Lehmann T.K."/>
            <person name="Talmage S.C."/>
            <person name="Walker E.A."/>
            <person name="Koch F."/>
            <person name="Burson A.M."/>
            <person name="Marcoval M.A."/>
            <person name="Tang Y.Z."/>
            <person name="Lecleir G.R."/>
            <person name="Coyne K.J."/>
            <person name="Berg G.M."/>
            <person name="Bertrand E.M."/>
            <person name="Saito M.A."/>
            <person name="Gladyshev V.N."/>
            <person name="Grigoriev I.V."/>
        </authorList>
    </citation>
    <scope>NUCLEOTIDE SEQUENCE [LARGE SCALE GENOMIC DNA]</scope>
    <source>
        <strain evidence="2">CCMP 1984</strain>
    </source>
</reference>
<evidence type="ECO:0000313" key="1">
    <source>
        <dbReference type="EMBL" id="EGB03777.1"/>
    </source>
</evidence>
<dbReference type="GeneID" id="20221322"/>
<organism evidence="2">
    <name type="scientific">Aureococcus anophagefferens</name>
    <name type="common">Harmful bloom alga</name>
    <dbReference type="NCBI Taxonomy" id="44056"/>
    <lineage>
        <taxon>Eukaryota</taxon>
        <taxon>Sar</taxon>
        <taxon>Stramenopiles</taxon>
        <taxon>Ochrophyta</taxon>
        <taxon>Pelagophyceae</taxon>
        <taxon>Pelagomonadales</taxon>
        <taxon>Pelagomonadaceae</taxon>
        <taxon>Aureococcus</taxon>
    </lineage>
</organism>
<dbReference type="InterPro" id="IPR038586">
    <property type="entry name" value="Tctex-1-like_sf"/>
</dbReference>
<name>F0YM73_AURAN</name>
<dbReference type="Gene3D" id="3.30.1140.40">
    <property type="entry name" value="Tctex-1"/>
    <property type="match status" value="1"/>
</dbReference>
<accession>F0YM73</accession>
<dbReference type="RefSeq" id="XP_009041508.1">
    <property type="nucleotide sequence ID" value="XM_009043260.1"/>
</dbReference>
<gene>
    <name evidence="1" type="primary">DLC3</name>
    <name evidence="1" type="ORF">AURANDRAFT_33554</name>
</gene>
<dbReference type="EMBL" id="GL833161">
    <property type="protein sequence ID" value="EGB03777.1"/>
    <property type="molecule type" value="Genomic_DNA"/>
</dbReference>
<dbReference type="InterPro" id="IPR005334">
    <property type="entry name" value="Tctex-1-like"/>
</dbReference>
<protein>
    <submittedName>
        <fullName evidence="1">Uncharacterized protein DLC3</fullName>
    </submittedName>
</protein>
<evidence type="ECO:0000313" key="2">
    <source>
        <dbReference type="Proteomes" id="UP000002729"/>
    </source>
</evidence>
<sequence length="70" mass="8075">MGDDNWQNSEEMAFIPEQVEPMLTSVLTAVLANEVYDEAKVATWVDLICDRSMETLTKLNKPFKYIGMFR</sequence>
<proteinExistence type="predicted"/>
<keyword evidence="2" id="KW-1185">Reference proteome</keyword>
<dbReference type="Pfam" id="PF03645">
    <property type="entry name" value="Tctex-1"/>
    <property type="match status" value="1"/>
</dbReference>
<dbReference type="OrthoDB" id="10059120at2759"/>
<dbReference type="Proteomes" id="UP000002729">
    <property type="component" value="Unassembled WGS sequence"/>
</dbReference>
<dbReference type="AlphaFoldDB" id="F0YM73"/>
<dbReference type="KEGG" id="aaf:AURANDRAFT_33554"/>